<reference evidence="1" key="1">
    <citation type="submission" date="2014-11" db="EMBL/GenBank/DDBJ databases">
        <authorList>
            <person name="Amaro Gonzalez C."/>
        </authorList>
    </citation>
    <scope>NUCLEOTIDE SEQUENCE</scope>
</reference>
<dbReference type="AlphaFoldDB" id="A0A0E9XPZ5"/>
<protein>
    <submittedName>
        <fullName evidence="1">Uncharacterized protein</fullName>
    </submittedName>
</protein>
<evidence type="ECO:0000313" key="1">
    <source>
        <dbReference type="EMBL" id="JAI04803.1"/>
    </source>
</evidence>
<dbReference type="EMBL" id="GBXM01003775">
    <property type="protein sequence ID" value="JAI04803.1"/>
    <property type="molecule type" value="Transcribed_RNA"/>
</dbReference>
<sequence>MGGGGLEETKEESCGKSLLGSALLAVL</sequence>
<accession>A0A0E9XPZ5</accession>
<proteinExistence type="predicted"/>
<reference evidence="1" key="2">
    <citation type="journal article" date="2015" name="Fish Shellfish Immunol.">
        <title>Early steps in the European eel (Anguilla anguilla)-Vibrio vulnificus interaction in the gills: Role of the RtxA13 toxin.</title>
        <authorList>
            <person name="Callol A."/>
            <person name="Pajuelo D."/>
            <person name="Ebbesson L."/>
            <person name="Teles M."/>
            <person name="MacKenzie S."/>
            <person name="Amaro C."/>
        </authorList>
    </citation>
    <scope>NUCLEOTIDE SEQUENCE</scope>
</reference>
<organism evidence="1">
    <name type="scientific">Anguilla anguilla</name>
    <name type="common">European freshwater eel</name>
    <name type="synonym">Muraena anguilla</name>
    <dbReference type="NCBI Taxonomy" id="7936"/>
    <lineage>
        <taxon>Eukaryota</taxon>
        <taxon>Metazoa</taxon>
        <taxon>Chordata</taxon>
        <taxon>Craniata</taxon>
        <taxon>Vertebrata</taxon>
        <taxon>Euteleostomi</taxon>
        <taxon>Actinopterygii</taxon>
        <taxon>Neopterygii</taxon>
        <taxon>Teleostei</taxon>
        <taxon>Anguilliformes</taxon>
        <taxon>Anguillidae</taxon>
        <taxon>Anguilla</taxon>
    </lineage>
</organism>
<name>A0A0E9XPZ5_ANGAN</name>